<dbReference type="SUPFAM" id="SSF53383">
    <property type="entry name" value="PLP-dependent transferases"/>
    <property type="match status" value="1"/>
</dbReference>
<dbReference type="HOGENOM" id="CLU_2037574_0_0_1"/>
<dbReference type="InterPro" id="IPR051750">
    <property type="entry name" value="Trans-sulfuration_enzymes"/>
</dbReference>
<reference evidence="2" key="1">
    <citation type="journal article" date="2014" name="Nat. Commun.">
        <title>Genomic adaptations of the halophilic Dead Sea filamentous fungus Eurotium rubrum.</title>
        <authorList>
            <person name="Kis-Papo T."/>
            <person name="Weig A.R."/>
            <person name="Riley R."/>
            <person name="Persoh D."/>
            <person name="Salamov A."/>
            <person name="Sun H."/>
            <person name="Lipzen A."/>
            <person name="Wasser S.P."/>
            <person name="Rambold G."/>
            <person name="Grigoriev I.V."/>
            <person name="Nevo E."/>
        </authorList>
    </citation>
    <scope>NUCLEOTIDE SEQUENCE [LARGE SCALE GENOMIC DNA]</scope>
    <source>
        <strain evidence="2">CBS 135680</strain>
    </source>
</reference>
<dbReference type="InterPro" id="IPR015424">
    <property type="entry name" value="PyrdxlP-dep_Trfase"/>
</dbReference>
<dbReference type="PANTHER" id="PTHR42699:SF1">
    <property type="entry name" value="CYSTATHIONINE GAMMA-SYNTHASE-RELATED"/>
    <property type="match status" value="1"/>
</dbReference>
<gene>
    <name evidence="1" type="ORF">EURHEDRAFT_407269</name>
</gene>
<evidence type="ECO:0000313" key="1">
    <source>
        <dbReference type="EMBL" id="EYE89971.1"/>
    </source>
</evidence>
<dbReference type="InterPro" id="IPR015421">
    <property type="entry name" value="PyrdxlP-dep_Trfase_major"/>
</dbReference>
<dbReference type="GO" id="GO:0003962">
    <property type="term" value="F:cystathionine gamma-synthase activity"/>
    <property type="evidence" value="ECO:0007669"/>
    <property type="project" value="TreeGrafter"/>
</dbReference>
<protein>
    <submittedName>
        <fullName evidence="1">Uncharacterized protein</fullName>
    </submittedName>
</protein>
<dbReference type="STRING" id="1388766.A0A017RZG3"/>
<evidence type="ECO:0000313" key="2">
    <source>
        <dbReference type="Proteomes" id="UP000019804"/>
    </source>
</evidence>
<keyword evidence="2" id="KW-1185">Reference proteome</keyword>
<dbReference type="Proteomes" id="UP000019804">
    <property type="component" value="Unassembled WGS sequence"/>
</dbReference>
<sequence>MLKCPDLTRIENLADAYDFDVVVDEKNGNSTNVDVLPHADVVVSSLTKIFSEDCKVMGGSAILSPEGKYYQQLKSAFEKDYEDNYWAEDIMFMKRNSRDFATRIRKSTTMPKSDIQCNIPG</sequence>
<proteinExistence type="predicted"/>
<name>A0A017RZG3_ASPRC</name>
<dbReference type="GeneID" id="63695635"/>
<dbReference type="AlphaFoldDB" id="A0A017RZG3"/>
<dbReference type="OrthoDB" id="10047078at2759"/>
<organism evidence="1 2">
    <name type="scientific">Aspergillus ruber (strain CBS 135680)</name>
    <dbReference type="NCBI Taxonomy" id="1388766"/>
    <lineage>
        <taxon>Eukaryota</taxon>
        <taxon>Fungi</taxon>
        <taxon>Dikarya</taxon>
        <taxon>Ascomycota</taxon>
        <taxon>Pezizomycotina</taxon>
        <taxon>Eurotiomycetes</taxon>
        <taxon>Eurotiomycetidae</taxon>
        <taxon>Eurotiales</taxon>
        <taxon>Aspergillaceae</taxon>
        <taxon>Aspergillus</taxon>
        <taxon>Aspergillus subgen. Aspergillus</taxon>
    </lineage>
</organism>
<dbReference type="GO" id="GO:0019346">
    <property type="term" value="P:transsulfuration"/>
    <property type="evidence" value="ECO:0007669"/>
    <property type="project" value="TreeGrafter"/>
</dbReference>
<dbReference type="PANTHER" id="PTHR42699">
    <property type="match status" value="1"/>
</dbReference>
<dbReference type="RefSeq" id="XP_040633661.1">
    <property type="nucleotide sequence ID" value="XM_040780511.1"/>
</dbReference>
<dbReference type="Gene3D" id="3.40.640.10">
    <property type="entry name" value="Type I PLP-dependent aspartate aminotransferase-like (Major domain)"/>
    <property type="match status" value="1"/>
</dbReference>
<dbReference type="EMBL" id="KK088486">
    <property type="protein sequence ID" value="EYE89971.1"/>
    <property type="molecule type" value="Genomic_DNA"/>
</dbReference>
<accession>A0A017RZG3</accession>